<dbReference type="PANTHER" id="PTHR46057">
    <property type="entry name" value="FCS-LIKE ZINC FINGER 1-RELATED"/>
    <property type="match status" value="1"/>
</dbReference>
<evidence type="ECO:0000313" key="7">
    <source>
        <dbReference type="Proteomes" id="UP000000763"/>
    </source>
</evidence>
<feature type="zinc finger region" description="FLZ-type" evidence="3">
    <location>
        <begin position="99"/>
        <end position="144"/>
    </location>
</feature>
<feature type="domain" description="FLZ-type" evidence="5">
    <location>
        <begin position="99"/>
        <end position="144"/>
    </location>
</feature>
<feature type="region of interest" description="Disordered" evidence="4">
    <location>
        <begin position="148"/>
        <end position="173"/>
    </location>
</feature>
<dbReference type="PANTHER" id="PTHR46057:SF26">
    <property type="entry name" value="OS06G0125200 PROTEIN"/>
    <property type="match status" value="1"/>
</dbReference>
<gene>
    <name evidence="6" type="primary">P0529C07.42</name>
</gene>
<evidence type="ECO:0000256" key="1">
    <source>
        <dbReference type="ARBA" id="ARBA00009374"/>
    </source>
</evidence>
<protein>
    <recommendedName>
        <fullName evidence="5">FLZ-type domain-containing protein</fullName>
    </recommendedName>
</protein>
<reference evidence="7" key="1">
    <citation type="journal article" date="2005" name="Nature">
        <title>The map-based sequence of the rice genome.</title>
        <authorList>
            <consortium name="International rice genome sequencing project (IRGSP)"/>
            <person name="Matsumoto T."/>
            <person name="Wu J."/>
            <person name="Kanamori H."/>
            <person name="Katayose Y."/>
            <person name="Fujisawa M."/>
            <person name="Namiki N."/>
            <person name="Mizuno H."/>
            <person name="Yamamoto K."/>
            <person name="Antonio B.A."/>
            <person name="Baba T."/>
            <person name="Sakata K."/>
            <person name="Nagamura Y."/>
            <person name="Aoki H."/>
            <person name="Arikawa K."/>
            <person name="Arita K."/>
            <person name="Bito T."/>
            <person name="Chiden Y."/>
            <person name="Fujitsuka N."/>
            <person name="Fukunaka R."/>
            <person name="Hamada M."/>
            <person name="Harada C."/>
            <person name="Hayashi A."/>
            <person name="Hijishita S."/>
            <person name="Honda M."/>
            <person name="Hosokawa S."/>
            <person name="Ichikawa Y."/>
            <person name="Idonuma A."/>
            <person name="Iijima M."/>
            <person name="Ikeda M."/>
            <person name="Ikeno M."/>
            <person name="Ito K."/>
            <person name="Ito S."/>
            <person name="Ito T."/>
            <person name="Ito Y."/>
            <person name="Ito Y."/>
            <person name="Iwabuchi A."/>
            <person name="Kamiya K."/>
            <person name="Karasawa W."/>
            <person name="Kurita K."/>
            <person name="Katagiri S."/>
            <person name="Kikuta A."/>
            <person name="Kobayashi H."/>
            <person name="Kobayashi N."/>
            <person name="Machita K."/>
            <person name="Maehara T."/>
            <person name="Masukawa M."/>
            <person name="Mizubayashi T."/>
            <person name="Mukai Y."/>
            <person name="Nagasaki H."/>
            <person name="Nagata Y."/>
            <person name="Naito S."/>
            <person name="Nakashima M."/>
            <person name="Nakama Y."/>
            <person name="Nakamichi Y."/>
            <person name="Nakamura M."/>
            <person name="Meguro A."/>
            <person name="Negishi M."/>
            <person name="Ohta I."/>
            <person name="Ohta T."/>
            <person name="Okamoto M."/>
            <person name="Ono N."/>
            <person name="Saji S."/>
            <person name="Sakaguchi M."/>
            <person name="Sakai K."/>
            <person name="Shibata M."/>
            <person name="Shimokawa T."/>
            <person name="Song J."/>
            <person name="Takazaki Y."/>
            <person name="Terasawa K."/>
            <person name="Tsugane M."/>
            <person name="Tsuji K."/>
            <person name="Ueda S."/>
            <person name="Waki K."/>
            <person name="Yamagata H."/>
            <person name="Yamamoto M."/>
            <person name="Yamamoto S."/>
            <person name="Yamane H."/>
            <person name="Yoshiki S."/>
            <person name="Yoshihara R."/>
            <person name="Yukawa K."/>
            <person name="Zhong H."/>
            <person name="Yano M."/>
            <person name="Yuan Q."/>
            <person name="Ouyang S."/>
            <person name="Liu J."/>
            <person name="Jones K.M."/>
            <person name="Gansberger K."/>
            <person name="Moffat K."/>
            <person name="Hill J."/>
            <person name="Bera J."/>
            <person name="Fadrosh D."/>
            <person name="Jin S."/>
            <person name="Johri S."/>
            <person name="Kim M."/>
            <person name="Overton L."/>
            <person name="Reardon M."/>
            <person name="Tsitrin T."/>
            <person name="Vuong H."/>
            <person name="Weaver B."/>
            <person name="Ciecko A."/>
            <person name="Tallon L."/>
            <person name="Jackson J."/>
            <person name="Pai G."/>
            <person name="Aken S.V."/>
            <person name="Utterback T."/>
            <person name="Reidmuller S."/>
            <person name="Feldblyum T."/>
            <person name="Hsiao J."/>
            <person name="Zismann V."/>
            <person name="Iobst S."/>
            <person name="de Vazeille A.R."/>
            <person name="Buell C.R."/>
            <person name="Ying K."/>
            <person name="Li Y."/>
            <person name="Lu T."/>
            <person name="Huang Y."/>
            <person name="Zhao Q."/>
            <person name="Feng Q."/>
            <person name="Zhang L."/>
            <person name="Zhu J."/>
            <person name="Weng Q."/>
            <person name="Mu J."/>
            <person name="Lu Y."/>
            <person name="Fan D."/>
            <person name="Liu Y."/>
            <person name="Guan J."/>
            <person name="Zhang Y."/>
            <person name="Yu S."/>
            <person name="Liu X."/>
            <person name="Zhang Y."/>
            <person name="Hong G."/>
            <person name="Han B."/>
            <person name="Choisne N."/>
            <person name="Demange N."/>
            <person name="Orjeda G."/>
            <person name="Samain S."/>
            <person name="Cattolico L."/>
            <person name="Pelletier E."/>
            <person name="Couloux A."/>
            <person name="Segurens B."/>
            <person name="Wincker P."/>
            <person name="D'Hont A."/>
            <person name="Scarpelli C."/>
            <person name="Weissenbach J."/>
            <person name="Salanoubat M."/>
            <person name="Quetier F."/>
            <person name="Yu Y."/>
            <person name="Kim H.R."/>
            <person name="Rambo T."/>
            <person name="Currie J."/>
            <person name="Collura K."/>
            <person name="Luo M."/>
            <person name="Yang T."/>
            <person name="Ammiraju J.S.S."/>
            <person name="Engler F."/>
            <person name="Soderlund C."/>
            <person name="Wing R.A."/>
            <person name="Palmer L.E."/>
            <person name="de la Bastide M."/>
            <person name="Spiegel L."/>
            <person name="Nascimento L."/>
            <person name="Zutavern T."/>
            <person name="O'Shaughnessy A."/>
            <person name="Dike S."/>
            <person name="Dedhia N."/>
            <person name="Preston R."/>
            <person name="Balija V."/>
            <person name="McCombie W.R."/>
            <person name="Chow T."/>
            <person name="Chen H."/>
            <person name="Chung M."/>
            <person name="Chen C."/>
            <person name="Shaw J."/>
            <person name="Wu H."/>
            <person name="Hsiao K."/>
            <person name="Chao Y."/>
            <person name="Chu M."/>
            <person name="Cheng C."/>
            <person name="Hour A."/>
            <person name="Lee P."/>
            <person name="Lin S."/>
            <person name="Lin Y."/>
            <person name="Liou J."/>
            <person name="Liu S."/>
            <person name="Hsing Y."/>
            <person name="Raghuvanshi S."/>
            <person name="Mohanty A."/>
            <person name="Bharti A.K."/>
            <person name="Gaur A."/>
            <person name="Gupta V."/>
            <person name="Kumar D."/>
            <person name="Ravi V."/>
            <person name="Vij S."/>
            <person name="Kapur A."/>
            <person name="Khurana P."/>
            <person name="Khurana P."/>
            <person name="Khurana J.P."/>
            <person name="Tyagi A.K."/>
            <person name="Gaikwad K."/>
            <person name="Singh A."/>
            <person name="Dalal V."/>
            <person name="Srivastava S."/>
            <person name="Dixit A."/>
            <person name="Pal A.K."/>
            <person name="Ghazi I.A."/>
            <person name="Yadav M."/>
            <person name="Pandit A."/>
            <person name="Bhargava A."/>
            <person name="Sureshbabu K."/>
            <person name="Batra K."/>
            <person name="Sharma T.R."/>
            <person name="Mohapatra T."/>
            <person name="Singh N.K."/>
            <person name="Messing J."/>
            <person name="Nelson A.B."/>
            <person name="Fuks G."/>
            <person name="Kavchok S."/>
            <person name="Keizer G."/>
            <person name="Linton E."/>
            <person name="Llaca V."/>
            <person name="Song R."/>
            <person name="Tanyolac B."/>
            <person name="Young S."/>
            <person name="Ho-Il K."/>
            <person name="Hahn J.H."/>
            <person name="Sangsakoo G."/>
            <person name="Vanavichit A."/>
            <person name="de Mattos Luiz.A.T."/>
            <person name="Zimmer P.D."/>
            <person name="Malone G."/>
            <person name="Dellagostin O."/>
            <person name="de Oliveira A.C."/>
            <person name="Bevan M."/>
            <person name="Bancroft I."/>
            <person name="Minx P."/>
            <person name="Cordum H."/>
            <person name="Wilson R."/>
            <person name="Cheng Z."/>
            <person name="Jin W."/>
            <person name="Jiang J."/>
            <person name="Leong S.A."/>
            <person name="Iwama H."/>
            <person name="Gojobori T."/>
            <person name="Itoh T."/>
            <person name="Niimura Y."/>
            <person name="Fujii Y."/>
            <person name="Habara T."/>
            <person name="Sakai H."/>
            <person name="Sato Y."/>
            <person name="Wilson G."/>
            <person name="Kumar K."/>
            <person name="McCouch S."/>
            <person name="Juretic N."/>
            <person name="Hoen D."/>
            <person name="Wright S."/>
            <person name="Bruskiewich R."/>
            <person name="Bureau T."/>
            <person name="Miyao A."/>
            <person name="Hirochika H."/>
            <person name="Nishikawa T."/>
            <person name="Kadowaki K."/>
            <person name="Sugiura M."/>
            <person name="Burr B."/>
            <person name="Sasaki T."/>
        </authorList>
    </citation>
    <scope>NUCLEOTIDE SEQUENCE [LARGE SCALE GENOMIC DNA]</scope>
    <source>
        <strain evidence="7">cv. Nipponbare</strain>
    </source>
</reference>
<proteinExistence type="inferred from homology"/>
<dbReference type="PROSITE" id="PS51795">
    <property type="entry name" value="ZF_FLZ"/>
    <property type="match status" value="1"/>
</dbReference>
<dbReference type="Pfam" id="PF04570">
    <property type="entry name" value="zf-FLZ"/>
    <property type="match status" value="1"/>
</dbReference>
<comment type="similarity">
    <text evidence="1">Belongs to the FLZ family.</text>
</comment>
<evidence type="ECO:0000256" key="3">
    <source>
        <dbReference type="PROSITE-ProRule" id="PRU01131"/>
    </source>
</evidence>
<reference evidence="7" key="2">
    <citation type="journal article" date="2008" name="Nucleic Acids Res.">
        <title>The rice annotation project database (RAP-DB): 2008 update.</title>
        <authorList>
            <consortium name="The rice annotation project (RAP)"/>
        </authorList>
    </citation>
    <scope>GENOME REANNOTATION</scope>
    <source>
        <strain evidence="7">cv. Nipponbare</strain>
    </source>
</reference>
<dbReference type="InterPro" id="IPR007650">
    <property type="entry name" value="Zf-FLZ_dom"/>
</dbReference>
<keyword evidence="2" id="KW-0479">Metal-binding</keyword>
<evidence type="ECO:0000313" key="6">
    <source>
        <dbReference type="EMBL" id="BAD69338.1"/>
    </source>
</evidence>
<sequence>MVLPDSVPENLKAIDIVVNHENGKNCSIRVRLEAIDKLRLAWNTSVQPVAAPLLLRMKSGKGAHRSENIFWETTMESTIFLVDDNSSSSCAGGGDDDYHYLDACFLCKRDITSTATSSCTSTGNVAFCCDDCRQDKMDMDSALAAVKRRHRTLQRSSRDRSSSSSSAPAEAQCADNEAGLFAVIPRRPTVSDLTTHAAPAVSG</sequence>
<dbReference type="GO" id="GO:0046872">
    <property type="term" value="F:metal ion binding"/>
    <property type="evidence" value="ECO:0007669"/>
    <property type="project" value="UniProtKB-KW"/>
</dbReference>
<evidence type="ECO:0000256" key="2">
    <source>
        <dbReference type="ARBA" id="ARBA00022723"/>
    </source>
</evidence>
<evidence type="ECO:0000256" key="4">
    <source>
        <dbReference type="SAM" id="MobiDB-lite"/>
    </source>
</evidence>
<dbReference type="Proteomes" id="UP000000763">
    <property type="component" value="Chromosome 6"/>
</dbReference>
<dbReference type="InterPro" id="IPR044533">
    <property type="entry name" value="FLZ1/2/3"/>
</dbReference>
<organism evidence="6 7">
    <name type="scientific">Oryza sativa subsp. japonica</name>
    <name type="common">Rice</name>
    <dbReference type="NCBI Taxonomy" id="39947"/>
    <lineage>
        <taxon>Eukaryota</taxon>
        <taxon>Viridiplantae</taxon>
        <taxon>Streptophyta</taxon>
        <taxon>Embryophyta</taxon>
        <taxon>Tracheophyta</taxon>
        <taxon>Spermatophyta</taxon>
        <taxon>Magnoliopsida</taxon>
        <taxon>Liliopsida</taxon>
        <taxon>Poales</taxon>
        <taxon>Poaceae</taxon>
        <taxon>BOP clade</taxon>
        <taxon>Oryzoideae</taxon>
        <taxon>Oryzeae</taxon>
        <taxon>Oryzinae</taxon>
        <taxon>Oryza</taxon>
        <taxon>Oryza sativa</taxon>
    </lineage>
</organism>
<accession>Q5VMI7</accession>
<dbReference type="EMBL" id="AP006554">
    <property type="protein sequence ID" value="BAD69338.1"/>
    <property type="molecule type" value="Genomic_DNA"/>
</dbReference>
<evidence type="ECO:0000259" key="5">
    <source>
        <dbReference type="PROSITE" id="PS51795"/>
    </source>
</evidence>
<name>Q5VMI7_ORYSJ</name>
<dbReference type="AlphaFoldDB" id="Q5VMI7"/>